<dbReference type="Pfam" id="PF00799">
    <property type="entry name" value="Gemini_AL1"/>
    <property type="match status" value="1"/>
</dbReference>
<keyword evidence="11" id="KW-0190">Covalent protein-DNA linkage</keyword>
<dbReference type="GO" id="GO:0016779">
    <property type="term" value="F:nucleotidyltransferase activity"/>
    <property type="evidence" value="ECO:0007669"/>
    <property type="project" value="UniProtKB-KW"/>
</dbReference>
<reference evidence="15" key="1">
    <citation type="submission" date="2020-11" db="EMBL/GenBank/DDBJ databases">
        <title>Viral genomes from river ports along the Yangtze River in China.</title>
        <authorList>
            <person name="Lu J."/>
            <person name="Shen Q."/>
            <person name="Yang S."/>
            <person name="Zhang W."/>
        </authorList>
    </citation>
    <scope>NUCLEOTIDE SEQUENCE</scope>
    <source>
        <strain evidence="15">5cz-CRESS-22</strain>
    </source>
</reference>
<keyword evidence="9" id="KW-0255">Endonuclease</keyword>
<dbReference type="GO" id="GO:0046872">
    <property type="term" value="F:metal ion binding"/>
    <property type="evidence" value="ECO:0007669"/>
    <property type="project" value="UniProtKB-KW"/>
</dbReference>
<evidence type="ECO:0000256" key="1">
    <source>
        <dbReference type="ARBA" id="ARBA00004147"/>
    </source>
</evidence>
<evidence type="ECO:0000256" key="13">
    <source>
        <dbReference type="SAM" id="MobiDB-lite"/>
    </source>
</evidence>
<evidence type="ECO:0000256" key="4">
    <source>
        <dbReference type="ARBA" id="ARBA00022695"/>
    </source>
</evidence>
<evidence type="ECO:0000313" key="15">
    <source>
        <dbReference type="EMBL" id="QRI44177.1"/>
    </source>
</evidence>
<comment type="subcellular location">
    <subcellularLocation>
        <location evidence="1">Host nucleus</location>
    </subcellularLocation>
</comment>
<keyword evidence="4" id="KW-0548">Nucleotidyltransferase</keyword>
<evidence type="ECO:0000256" key="9">
    <source>
        <dbReference type="ARBA" id="ARBA00022759"/>
    </source>
</evidence>
<proteinExistence type="predicted"/>
<dbReference type="GO" id="GO:0016787">
    <property type="term" value="F:hydrolase activity"/>
    <property type="evidence" value="ECO:0007669"/>
    <property type="project" value="UniProtKB-KW"/>
</dbReference>
<feature type="region of interest" description="Disordered" evidence="13">
    <location>
        <begin position="1"/>
        <end position="21"/>
    </location>
</feature>
<dbReference type="GO" id="GO:0042025">
    <property type="term" value="C:host cell nucleus"/>
    <property type="evidence" value="ECO:0007669"/>
    <property type="project" value="UniProtKB-SubCell"/>
</dbReference>
<evidence type="ECO:0000256" key="3">
    <source>
        <dbReference type="ARBA" id="ARBA00022679"/>
    </source>
</evidence>
<evidence type="ECO:0000256" key="10">
    <source>
        <dbReference type="ARBA" id="ARBA00022801"/>
    </source>
</evidence>
<keyword evidence="2" id="KW-1048">Host nucleus</keyword>
<sequence length="162" mass="19121">MPPRVNNRNQTFEPSIHPQERSGNFRLNAKHLFLTYPRFSTDKQQLFDYINSKYPIKRAVIAEEQHQDGEKHLHAYVEFNRKLDLRHWDIFDYQGHHCNLQAARKPEACIQYCQKEDATPLLFGTLDQSPIESLCELAESTPEESEWIDLCFQKKVNYPSIV</sequence>
<evidence type="ECO:0000256" key="6">
    <source>
        <dbReference type="ARBA" id="ARBA00022722"/>
    </source>
</evidence>
<evidence type="ECO:0000256" key="12">
    <source>
        <dbReference type="ARBA" id="ARBA00023125"/>
    </source>
</evidence>
<accession>A0A890UP25</accession>
<evidence type="ECO:0000256" key="5">
    <source>
        <dbReference type="ARBA" id="ARBA00022705"/>
    </source>
</evidence>
<protein>
    <submittedName>
        <fullName evidence="15">Replication-associated protein</fullName>
    </submittedName>
</protein>
<dbReference type="EMBL" id="MW347807">
    <property type="protein sequence ID" value="QRI44177.1"/>
    <property type="molecule type" value="Genomic_DNA"/>
</dbReference>
<keyword evidence="6" id="KW-0540">Nuclease</keyword>
<keyword evidence="7" id="KW-0479">Metal-binding</keyword>
<dbReference type="GO" id="GO:0003677">
    <property type="term" value="F:DNA binding"/>
    <property type="evidence" value="ECO:0007669"/>
    <property type="project" value="UniProtKB-KW"/>
</dbReference>
<keyword evidence="5" id="KW-0235">DNA replication</keyword>
<feature type="domain" description="CRESS-DNA virus Rep endonuclease" evidence="14">
    <location>
        <begin position="26"/>
        <end position="126"/>
    </location>
</feature>
<dbReference type="GO" id="GO:0000166">
    <property type="term" value="F:nucleotide binding"/>
    <property type="evidence" value="ECO:0007669"/>
    <property type="project" value="UniProtKB-KW"/>
</dbReference>
<dbReference type="GO" id="GO:0006260">
    <property type="term" value="P:DNA replication"/>
    <property type="evidence" value="ECO:0007669"/>
    <property type="project" value="UniProtKB-KW"/>
</dbReference>
<dbReference type="InterPro" id="IPR049912">
    <property type="entry name" value="CRESS_DNA_REP"/>
</dbReference>
<dbReference type="Gene3D" id="3.40.1310.20">
    <property type="match status" value="1"/>
</dbReference>
<keyword evidence="3" id="KW-0808">Transferase</keyword>
<feature type="compositionally biased region" description="Polar residues" evidence="13">
    <location>
        <begin position="1"/>
        <end position="13"/>
    </location>
</feature>
<keyword evidence="8" id="KW-0547">Nucleotide-binding</keyword>
<evidence type="ECO:0000256" key="7">
    <source>
        <dbReference type="ARBA" id="ARBA00022723"/>
    </source>
</evidence>
<evidence type="ECO:0000256" key="8">
    <source>
        <dbReference type="ARBA" id="ARBA00022741"/>
    </source>
</evidence>
<dbReference type="PROSITE" id="PS52020">
    <property type="entry name" value="CRESS_DNA_REP"/>
    <property type="match status" value="1"/>
</dbReference>
<dbReference type="SUPFAM" id="SSF55464">
    <property type="entry name" value="Origin of replication-binding domain, RBD-like"/>
    <property type="match status" value="1"/>
</dbReference>
<evidence type="ECO:0000259" key="14">
    <source>
        <dbReference type="PROSITE" id="PS52020"/>
    </source>
</evidence>
<keyword evidence="12" id="KW-0238">DNA-binding</keyword>
<dbReference type="GO" id="GO:0004519">
    <property type="term" value="F:endonuclease activity"/>
    <property type="evidence" value="ECO:0007669"/>
    <property type="project" value="UniProtKB-KW"/>
</dbReference>
<keyword evidence="10" id="KW-0378">Hydrolase</keyword>
<organism evidence="15">
    <name type="scientific">Cressdnaviricota sp</name>
    <dbReference type="NCBI Taxonomy" id="2748378"/>
    <lineage>
        <taxon>Viruses</taxon>
        <taxon>Monodnaviria</taxon>
        <taxon>Shotokuvirae</taxon>
        <taxon>Cressdnaviricota</taxon>
    </lineage>
</organism>
<evidence type="ECO:0000256" key="11">
    <source>
        <dbReference type="ARBA" id="ARBA00023124"/>
    </source>
</evidence>
<name>A0A890UP25_9VIRU</name>
<evidence type="ECO:0000256" key="2">
    <source>
        <dbReference type="ARBA" id="ARBA00022562"/>
    </source>
</evidence>